<sequence length="1018" mass="116421">MKNDFDENSLPSHLPAVNCAVKTDIKTTEDTLKMQRTVGNSKTESKDLRECSVVLDFSLVSAALQYYRYQKNEKNISLDISNSSSNMWDNSCTLIKESNCTQPLDSTNDLEKTLSDLQMDSDLITEWPKFNTDFLNLYNFFDEQLELSDPLGDQPTLHESKLDENVASNPTSANFGMSNSNSKEYPKSLINDSSEDALPETDTESYETRSAVSKSSSSSSQHSGNTGEERSILKHFHLGGYYTEELDYEPSEAGETEAKESDNEFCSDNRLKEKENGKFSHYCSHSEPSQNSTFQERIEEMGTPEEHQESCAKQDFINFFENNFEPGTGKSEMQDNYDRYYEYEDDDDSESDSEHSFKRNSSRNRQVNDLETLQPPVLQSDASKVHHPDSINEVMIYICEQCKCGNIDEAIAVANKYIAISIEAVQLEIFKELFINAIDLIKSSVFSVEDVRISKSLGEIMDIFQESKLFNSDLCSLIIIECFGCDHAIKTGKEFLSLMQKIKVPISSDAISSCVDIMMASEIPSLELISFMEYVKLVCKLPCPKTLLCEVLGHFSKQEEGCLPPGFFRLCKFLCSVSAKEVDASRLRNFIEFCIKNDSWPQISNFFRAWCNTDGHLISCLAQTFLFRPEDVGLFYEKLAEEIYKDGDVSLYLVSILGQIGVFLMLEVYSRKQYNSAFEVLFTLHKCNINYFELQASLYNAPSYLKSVPNFSDLFVFPFTVAFAALDVCLHLERFRDAYRVFKSFSLHLPADMDEKLKLKVRSRRFGYLLKLAQELFSREPMKLGLQAFHDITSAVEDFSLEELKDFAEEIQVIYNKYLTYVVNGCQLHTALELFECSESMMKELFIVHPQVLRGLLVTFAQNDKMDEAYKFFLQGCSRKIYSIAQTETEESIWCLTVMSSWTIFEVEFIIKSFIKNVCLAWDGKTNYEIDQQPLVKIVFKESEEDSLEIDCLKKSRGIDSAKEIVCSVLQSLDSSIKWIEKQNPVCLKLVFETIYNHWINVEKGGQRASCCEGRFVV</sequence>
<comment type="caution">
    <text evidence="2">The sequence shown here is derived from an EMBL/GenBank/DDBJ whole genome shotgun (WGS) entry which is preliminary data.</text>
</comment>
<evidence type="ECO:0000256" key="1">
    <source>
        <dbReference type="SAM" id="MobiDB-lite"/>
    </source>
</evidence>
<feature type="compositionally biased region" description="Low complexity" evidence="1">
    <location>
        <begin position="210"/>
        <end position="223"/>
    </location>
</feature>
<accession>A0AAV2BVJ6</accession>
<feature type="region of interest" description="Disordered" evidence="1">
    <location>
        <begin position="162"/>
        <end position="232"/>
    </location>
</feature>
<feature type="compositionally biased region" description="Polar residues" evidence="1">
    <location>
        <begin position="166"/>
        <end position="183"/>
    </location>
</feature>
<organism evidence="2 3">
    <name type="scientific">Larinioides sclopetarius</name>
    <dbReference type="NCBI Taxonomy" id="280406"/>
    <lineage>
        <taxon>Eukaryota</taxon>
        <taxon>Metazoa</taxon>
        <taxon>Ecdysozoa</taxon>
        <taxon>Arthropoda</taxon>
        <taxon>Chelicerata</taxon>
        <taxon>Arachnida</taxon>
        <taxon>Araneae</taxon>
        <taxon>Araneomorphae</taxon>
        <taxon>Entelegynae</taxon>
        <taxon>Araneoidea</taxon>
        <taxon>Araneidae</taxon>
        <taxon>Larinioides</taxon>
    </lineage>
</organism>
<gene>
    <name evidence="2" type="ORF">LARSCL_LOCUS21649</name>
</gene>
<reference evidence="2 3" key="1">
    <citation type="submission" date="2024-04" db="EMBL/GenBank/DDBJ databases">
        <authorList>
            <person name="Rising A."/>
            <person name="Reimegard J."/>
            <person name="Sonavane S."/>
            <person name="Akerstrom W."/>
            <person name="Nylinder S."/>
            <person name="Hedman E."/>
            <person name="Kallberg Y."/>
        </authorList>
    </citation>
    <scope>NUCLEOTIDE SEQUENCE [LARGE SCALE GENOMIC DNA]</scope>
</reference>
<evidence type="ECO:0000313" key="2">
    <source>
        <dbReference type="EMBL" id="CAL1299945.1"/>
    </source>
</evidence>
<dbReference type="AlphaFoldDB" id="A0AAV2BVJ6"/>
<name>A0AAV2BVJ6_9ARAC</name>
<evidence type="ECO:0000313" key="3">
    <source>
        <dbReference type="Proteomes" id="UP001497382"/>
    </source>
</evidence>
<keyword evidence="3" id="KW-1185">Reference proteome</keyword>
<protein>
    <submittedName>
        <fullName evidence="2">Uncharacterized protein</fullName>
    </submittedName>
</protein>
<dbReference type="Proteomes" id="UP001497382">
    <property type="component" value="Unassembled WGS sequence"/>
</dbReference>
<feature type="region of interest" description="Disordered" evidence="1">
    <location>
        <begin position="343"/>
        <end position="373"/>
    </location>
</feature>
<dbReference type="EMBL" id="CAXIEN010000524">
    <property type="protein sequence ID" value="CAL1299945.1"/>
    <property type="molecule type" value="Genomic_DNA"/>
</dbReference>
<proteinExistence type="predicted"/>
<feature type="compositionally biased region" description="Acidic residues" evidence="1">
    <location>
        <begin position="193"/>
        <end position="205"/>
    </location>
</feature>